<dbReference type="PANTHER" id="PTHR43559:SF3">
    <property type="entry name" value="HYDROLASE YCAC-RELATED"/>
    <property type="match status" value="1"/>
</dbReference>
<dbReference type="InterPro" id="IPR000868">
    <property type="entry name" value="Isochorismatase-like_dom"/>
</dbReference>
<comment type="similarity">
    <text evidence="1">Belongs to the isochorismatase family.</text>
</comment>
<evidence type="ECO:0000259" key="2">
    <source>
        <dbReference type="Pfam" id="PF00857"/>
    </source>
</evidence>
<dbReference type="SUPFAM" id="SSF52499">
    <property type="entry name" value="Isochorismatase-like hydrolases"/>
    <property type="match status" value="1"/>
</dbReference>
<dbReference type="Pfam" id="PF00857">
    <property type="entry name" value="Isochorismatase"/>
    <property type="match status" value="1"/>
</dbReference>
<protein>
    <recommendedName>
        <fullName evidence="2">Isochorismatase-like domain-containing protein</fullName>
    </recommendedName>
</protein>
<accession>A0ABR2ZWY5</accession>
<dbReference type="Proteomes" id="UP001437256">
    <property type="component" value="Unassembled WGS sequence"/>
</dbReference>
<reference evidence="3 4" key="1">
    <citation type="submission" date="2024-05" db="EMBL/GenBank/DDBJ databases">
        <title>A draft genome resource for the thread blight pathogen Marasmius tenuissimus strain MS-2.</title>
        <authorList>
            <person name="Yulfo-Soto G.E."/>
            <person name="Baruah I.K."/>
            <person name="Amoako-Attah I."/>
            <person name="Bukari Y."/>
            <person name="Meinhardt L.W."/>
            <person name="Bailey B.A."/>
            <person name="Cohen S.P."/>
        </authorList>
    </citation>
    <scope>NUCLEOTIDE SEQUENCE [LARGE SCALE GENOMIC DNA]</scope>
    <source>
        <strain evidence="3 4">MS-2</strain>
    </source>
</reference>
<evidence type="ECO:0000313" key="3">
    <source>
        <dbReference type="EMBL" id="KAL0065918.1"/>
    </source>
</evidence>
<organism evidence="3 4">
    <name type="scientific">Marasmius tenuissimus</name>
    <dbReference type="NCBI Taxonomy" id="585030"/>
    <lineage>
        <taxon>Eukaryota</taxon>
        <taxon>Fungi</taxon>
        <taxon>Dikarya</taxon>
        <taxon>Basidiomycota</taxon>
        <taxon>Agaricomycotina</taxon>
        <taxon>Agaricomycetes</taxon>
        <taxon>Agaricomycetidae</taxon>
        <taxon>Agaricales</taxon>
        <taxon>Marasmiineae</taxon>
        <taxon>Marasmiaceae</taxon>
        <taxon>Marasmius</taxon>
    </lineage>
</organism>
<dbReference type="Gene3D" id="3.40.50.850">
    <property type="entry name" value="Isochorismatase-like"/>
    <property type="match status" value="1"/>
</dbReference>
<evidence type="ECO:0000313" key="4">
    <source>
        <dbReference type="Proteomes" id="UP001437256"/>
    </source>
</evidence>
<dbReference type="PANTHER" id="PTHR43559">
    <property type="entry name" value="HYDROLASE YCAC-RELATED"/>
    <property type="match status" value="1"/>
</dbReference>
<dbReference type="InterPro" id="IPR036380">
    <property type="entry name" value="Isochorismatase-like_sf"/>
</dbReference>
<comment type="caution">
    <text evidence="3">The sequence shown here is derived from an EMBL/GenBank/DDBJ whole genome shotgun (WGS) entry which is preliminary data.</text>
</comment>
<gene>
    <name evidence="3" type="ORF">AAF712_007044</name>
</gene>
<proteinExistence type="inferred from homology"/>
<keyword evidence="4" id="KW-1185">Reference proteome</keyword>
<sequence>MHPNAPLIKRSGPINAWDSPEFRAAVKATGKNQIILAAITTDVCATLLALSLVEEGYTVFHNAEASGAASERIAVNVNNRMGRAGVQIMSMMSVVSDLMRDYGTTPGARDSEVLPFFDEYATFVLCYVLIPDVSGHLDTGRLGYT</sequence>
<evidence type="ECO:0000256" key="1">
    <source>
        <dbReference type="ARBA" id="ARBA00006336"/>
    </source>
</evidence>
<dbReference type="InterPro" id="IPR053152">
    <property type="entry name" value="Hydrolase_YcaC-like"/>
</dbReference>
<dbReference type="EMBL" id="JBBXMP010000041">
    <property type="protein sequence ID" value="KAL0065918.1"/>
    <property type="molecule type" value="Genomic_DNA"/>
</dbReference>
<feature type="domain" description="Isochorismatase-like" evidence="2">
    <location>
        <begin position="4"/>
        <end position="90"/>
    </location>
</feature>
<name>A0ABR2ZWY5_9AGAR</name>